<evidence type="ECO:0000313" key="7">
    <source>
        <dbReference type="EMBL" id="MBF4802863.1"/>
    </source>
</evidence>
<dbReference type="Gene3D" id="3.40.640.10">
    <property type="entry name" value="Type I PLP-dependent aspartate aminotransferase-like (Major domain)"/>
    <property type="match status" value="1"/>
</dbReference>
<evidence type="ECO:0000256" key="1">
    <source>
        <dbReference type="ARBA" id="ARBA00001933"/>
    </source>
</evidence>
<dbReference type="PANTHER" id="PTHR43525:SF1">
    <property type="entry name" value="PROTEIN MALY"/>
    <property type="match status" value="1"/>
</dbReference>
<feature type="domain" description="Aminotransferase class I/classII large" evidence="6">
    <location>
        <begin position="37"/>
        <end position="387"/>
    </location>
</feature>
<dbReference type="Pfam" id="PF00155">
    <property type="entry name" value="Aminotran_1_2"/>
    <property type="match status" value="1"/>
</dbReference>
<proteinExistence type="inferred from homology"/>
<dbReference type="InterPro" id="IPR015424">
    <property type="entry name" value="PyrdxlP-dep_Trfase"/>
</dbReference>
<dbReference type="EMBL" id="JABZGU010000061">
    <property type="protein sequence ID" value="MBF4802863.1"/>
    <property type="molecule type" value="Genomic_DNA"/>
</dbReference>
<protein>
    <recommendedName>
        <fullName evidence="2">cysteine-S-conjugate beta-lyase</fullName>
        <ecNumber evidence="2">4.4.1.13</ecNumber>
    </recommendedName>
</protein>
<dbReference type="EC" id="4.4.1.13" evidence="2"/>
<organism evidence="7 8">
    <name type="scientific">Lancefieldella parvula</name>
    <dbReference type="NCBI Taxonomy" id="1382"/>
    <lineage>
        <taxon>Bacteria</taxon>
        <taxon>Bacillati</taxon>
        <taxon>Actinomycetota</taxon>
        <taxon>Coriobacteriia</taxon>
        <taxon>Coriobacteriales</taxon>
        <taxon>Atopobiaceae</taxon>
        <taxon>Lancefieldella</taxon>
    </lineage>
</organism>
<dbReference type="InterPro" id="IPR051798">
    <property type="entry name" value="Class-II_PLP-Dep_Aminotrans"/>
</dbReference>
<gene>
    <name evidence="7" type="ORF">HXK24_03445</name>
</gene>
<dbReference type="CDD" id="cd00609">
    <property type="entry name" value="AAT_like"/>
    <property type="match status" value="1"/>
</dbReference>
<dbReference type="GO" id="GO:0008483">
    <property type="term" value="F:transaminase activity"/>
    <property type="evidence" value="ECO:0007669"/>
    <property type="project" value="UniProtKB-KW"/>
</dbReference>
<keyword evidence="7" id="KW-0808">Transferase</keyword>
<dbReference type="GO" id="GO:0030170">
    <property type="term" value="F:pyridoxal phosphate binding"/>
    <property type="evidence" value="ECO:0007669"/>
    <property type="project" value="InterPro"/>
</dbReference>
<dbReference type="InterPro" id="IPR027619">
    <property type="entry name" value="C-S_lyase_PatB-like"/>
</dbReference>
<dbReference type="Gene3D" id="3.90.1150.10">
    <property type="entry name" value="Aspartate Aminotransferase, domain 1"/>
    <property type="match status" value="1"/>
</dbReference>
<dbReference type="NCBIfam" id="TIGR04350">
    <property type="entry name" value="C_S_lyase_PatB"/>
    <property type="match status" value="1"/>
</dbReference>
<dbReference type="InterPro" id="IPR015422">
    <property type="entry name" value="PyrdxlP-dep_Trfase_small"/>
</dbReference>
<evidence type="ECO:0000256" key="2">
    <source>
        <dbReference type="ARBA" id="ARBA00012224"/>
    </source>
</evidence>
<evidence type="ECO:0000256" key="5">
    <source>
        <dbReference type="ARBA" id="ARBA00037974"/>
    </source>
</evidence>
<comment type="caution">
    <text evidence="7">The sequence shown here is derived from an EMBL/GenBank/DDBJ whole genome shotgun (WGS) entry which is preliminary data.</text>
</comment>
<reference evidence="7" key="1">
    <citation type="submission" date="2020-04" db="EMBL/GenBank/DDBJ databases">
        <title>Deep metagenomics examines the oral microbiome during advanced dental caries in children, revealing novel taxa and co-occurrences with host molecules.</title>
        <authorList>
            <person name="Baker J.L."/>
            <person name="Morton J.T."/>
            <person name="Dinis M."/>
            <person name="Alvarez R."/>
            <person name="Tran N.C."/>
            <person name="Knight R."/>
            <person name="Edlund A."/>
        </authorList>
    </citation>
    <scope>NUCLEOTIDE SEQUENCE</scope>
    <source>
        <strain evidence="7">JCVI_3_bin.11</strain>
    </source>
</reference>
<keyword evidence="4" id="KW-0456">Lyase</keyword>
<evidence type="ECO:0000256" key="4">
    <source>
        <dbReference type="ARBA" id="ARBA00023239"/>
    </source>
</evidence>
<evidence type="ECO:0000259" key="6">
    <source>
        <dbReference type="Pfam" id="PF00155"/>
    </source>
</evidence>
<keyword evidence="3" id="KW-0663">Pyridoxal phosphate</keyword>
<comment type="cofactor">
    <cofactor evidence="1">
        <name>pyridoxal 5'-phosphate</name>
        <dbReference type="ChEBI" id="CHEBI:597326"/>
    </cofactor>
</comment>
<dbReference type="PANTHER" id="PTHR43525">
    <property type="entry name" value="PROTEIN MALY"/>
    <property type="match status" value="1"/>
</dbReference>
<dbReference type="AlphaFoldDB" id="A0A9D6AFC9"/>
<dbReference type="SUPFAM" id="SSF53383">
    <property type="entry name" value="PLP-dependent transferases"/>
    <property type="match status" value="1"/>
</dbReference>
<keyword evidence="7" id="KW-0032">Aminotransferase</keyword>
<evidence type="ECO:0000256" key="3">
    <source>
        <dbReference type="ARBA" id="ARBA00022898"/>
    </source>
</evidence>
<comment type="similarity">
    <text evidence="5">Belongs to the class-II pyridoxal-phosphate-dependent aminotransferase family. MalY/PatB cystathionine beta-lyase subfamily.</text>
</comment>
<evidence type="ECO:0000313" key="8">
    <source>
        <dbReference type="Proteomes" id="UP000787322"/>
    </source>
</evidence>
<dbReference type="InterPro" id="IPR015421">
    <property type="entry name" value="PyrdxlP-dep_Trfase_major"/>
</dbReference>
<dbReference type="InterPro" id="IPR004839">
    <property type="entry name" value="Aminotransferase_I/II_large"/>
</dbReference>
<name>A0A9D6AFC9_9ACTN</name>
<dbReference type="Proteomes" id="UP000787322">
    <property type="component" value="Unassembled WGS sequence"/>
</dbReference>
<dbReference type="GO" id="GO:0047804">
    <property type="term" value="F:cysteine-S-conjugate beta-lyase activity"/>
    <property type="evidence" value="ECO:0007669"/>
    <property type="project" value="UniProtKB-EC"/>
</dbReference>
<accession>A0A9D6AFC9</accession>
<sequence>MSYDFESRVDRAGTGSRKWNVMYDVNPDVAPGIPPFSVADMEYHTAPEIVEGLKEYINDAILGYSMPTNQMKQAVCKWMKTRHNWDVKPEWLLNSSGVVPALFASVAEFTQPDEGVILFTPVYHPFYMAVEENNRALVECPLVLSEGPHYDIDFDLLEKLAAEPKNTMVILCSPHNPSGRVWTKEELTRIAEIAVKHNLIVVADEIHHDLIMPGSTHTVFETISDEVAARTITCTSASKSFNLAGTQFSNIIVSNPELRSRLEKRLQARETTSCNPISFKACELAYSKGGAWLDACIKAVDDNQKLVLDFFATKHPRVKLAPITGTYLQWLDFRDLGLTPEELEHLLQFEAQIFFTDGVFFGKAAQGFKRWNLAAPRVEIEEALDRLDAALTAHGF</sequence>